<protein>
    <recommendedName>
        <fullName evidence="10">Copper acquisition factor BIM1-like domain-containing protein</fullName>
    </recommendedName>
</protein>
<keyword evidence="7" id="KW-0449">Lipoprotein</keyword>
<evidence type="ECO:0000256" key="1">
    <source>
        <dbReference type="ARBA" id="ARBA00004609"/>
    </source>
</evidence>
<feature type="signal peptide" evidence="9">
    <location>
        <begin position="1"/>
        <end position="19"/>
    </location>
</feature>
<feature type="domain" description="Copper acquisition factor BIM1-like" evidence="10">
    <location>
        <begin position="18"/>
        <end position="158"/>
    </location>
</feature>
<evidence type="ECO:0000256" key="9">
    <source>
        <dbReference type="SAM" id="SignalP"/>
    </source>
</evidence>
<keyword evidence="12" id="KW-1185">Reference proteome</keyword>
<feature type="chain" id="PRO_5047483391" description="Copper acquisition factor BIM1-like domain-containing protein" evidence="9">
    <location>
        <begin position="20"/>
        <end position="226"/>
    </location>
</feature>
<reference evidence="11 12" key="1">
    <citation type="journal article" date="2024" name="Commun. Biol.">
        <title>Comparative genomic analysis of thermophilic fungi reveals convergent evolutionary adaptations and gene losses.</title>
        <authorList>
            <person name="Steindorff A.S."/>
            <person name="Aguilar-Pontes M.V."/>
            <person name="Robinson A.J."/>
            <person name="Andreopoulos B."/>
            <person name="LaButti K."/>
            <person name="Kuo A."/>
            <person name="Mondo S."/>
            <person name="Riley R."/>
            <person name="Otillar R."/>
            <person name="Haridas S."/>
            <person name="Lipzen A."/>
            <person name="Grimwood J."/>
            <person name="Schmutz J."/>
            <person name="Clum A."/>
            <person name="Reid I.D."/>
            <person name="Moisan M.C."/>
            <person name="Butler G."/>
            <person name="Nguyen T.T.M."/>
            <person name="Dewar K."/>
            <person name="Conant G."/>
            <person name="Drula E."/>
            <person name="Henrissat B."/>
            <person name="Hansel C."/>
            <person name="Singer S."/>
            <person name="Hutchinson M.I."/>
            <person name="de Vries R.P."/>
            <person name="Natvig D.O."/>
            <person name="Powell A.J."/>
            <person name="Tsang A."/>
            <person name="Grigoriev I.V."/>
        </authorList>
    </citation>
    <scope>NUCLEOTIDE SEQUENCE [LARGE SCALE GENOMIC DNA]</scope>
    <source>
        <strain evidence="11 12">CBS 620.91</strain>
    </source>
</reference>
<keyword evidence="2" id="KW-1003">Cell membrane</keyword>
<gene>
    <name evidence="11" type="ORF">VTJ49DRAFT_1134</name>
</gene>
<dbReference type="PANTHER" id="PTHR34992">
    <property type="entry name" value="HYPHAL ANASTAMOSIS-7 PROTEIN"/>
    <property type="match status" value="1"/>
</dbReference>
<dbReference type="PANTHER" id="PTHR34992:SF1">
    <property type="entry name" value="COPPER ACQUISITION FACTOR BIM1-LIKE DOMAIN-CONTAINING PROTEIN"/>
    <property type="match status" value="1"/>
</dbReference>
<dbReference type="Pfam" id="PF20238">
    <property type="entry name" value="BIM1-like_dom"/>
    <property type="match status" value="1"/>
</dbReference>
<evidence type="ECO:0000256" key="5">
    <source>
        <dbReference type="ARBA" id="ARBA00023136"/>
    </source>
</evidence>
<keyword evidence="4 9" id="KW-0732">Signal</keyword>
<accession>A0ABR3VRA6</accession>
<evidence type="ECO:0000259" key="10">
    <source>
        <dbReference type="Pfam" id="PF20238"/>
    </source>
</evidence>
<keyword evidence="6" id="KW-0325">Glycoprotein</keyword>
<dbReference type="EMBL" id="JAZGSY010000014">
    <property type="protein sequence ID" value="KAL1843541.1"/>
    <property type="molecule type" value="Genomic_DNA"/>
</dbReference>
<evidence type="ECO:0000313" key="12">
    <source>
        <dbReference type="Proteomes" id="UP001583172"/>
    </source>
</evidence>
<dbReference type="Proteomes" id="UP001583172">
    <property type="component" value="Unassembled WGS sequence"/>
</dbReference>
<proteinExistence type="predicted"/>
<name>A0ABR3VRA6_HUMIN</name>
<evidence type="ECO:0000313" key="11">
    <source>
        <dbReference type="EMBL" id="KAL1843541.1"/>
    </source>
</evidence>
<comment type="caution">
    <text evidence="11">The sequence shown here is derived from an EMBL/GenBank/DDBJ whole genome shotgun (WGS) entry which is preliminary data.</text>
</comment>
<evidence type="ECO:0000256" key="6">
    <source>
        <dbReference type="ARBA" id="ARBA00023180"/>
    </source>
</evidence>
<dbReference type="CDD" id="cd21176">
    <property type="entry name" value="LPMO_auxiliary-like"/>
    <property type="match status" value="1"/>
</dbReference>
<evidence type="ECO:0000256" key="8">
    <source>
        <dbReference type="SAM" id="MobiDB-lite"/>
    </source>
</evidence>
<dbReference type="InterPro" id="IPR046530">
    <property type="entry name" value="BIM1-like_dom"/>
</dbReference>
<feature type="region of interest" description="Disordered" evidence="8">
    <location>
        <begin position="175"/>
        <end position="195"/>
    </location>
</feature>
<keyword evidence="3" id="KW-0336">GPI-anchor</keyword>
<keyword evidence="5" id="KW-0472">Membrane</keyword>
<evidence type="ECO:0000256" key="4">
    <source>
        <dbReference type="ARBA" id="ARBA00022729"/>
    </source>
</evidence>
<sequence>MAPLRTLFTSLLFLGAAHAHFSLEIPTSLEGDDMDDRLQPNAPCGGGNADLSTATTTDFHVDGDAILTLLGHPQATWLYRATLDPKAEGNWTQLFPIITQSGRGALCEPQVTAPQEWVGKKGFIGIACDAPDGMLFQCAAVNFVAGSRSTPEACANASSVSVYFDENPNLSALLDSSDSTSSTPTAPAATPSSSDNAAASLVPGAGLPIAGLAVSTFMLLVGAALL</sequence>
<dbReference type="InterPro" id="IPR046936">
    <property type="entry name" value="BIM1-like"/>
</dbReference>
<organism evidence="11 12">
    <name type="scientific">Humicola insolens</name>
    <name type="common">Soft-rot fungus</name>
    <dbReference type="NCBI Taxonomy" id="85995"/>
    <lineage>
        <taxon>Eukaryota</taxon>
        <taxon>Fungi</taxon>
        <taxon>Dikarya</taxon>
        <taxon>Ascomycota</taxon>
        <taxon>Pezizomycotina</taxon>
        <taxon>Sordariomycetes</taxon>
        <taxon>Sordariomycetidae</taxon>
        <taxon>Sordariales</taxon>
        <taxon>Chaetomiaceae</taxon>
        <taxon>Mycothermus</taxon>
    </lineage>
</organism>
<evidence type="ECO:0000256" key="2">
    <source>
        <dbReference type="ARBA" id="ARBA00022475"/>
    </source>
</evidence>
<evidence type="ECO:0000256" key="3">
    <source>
        <dbReference type="ARBA" id="ARBA00022622"/>
    </source>
</evidence>
<comment type="subcellular location">
    <subcellularLocation>
        <location evidence="1">Cell membrane</location>
        <topology evidence="1">Lipid-anchor</topology>
        <topology evidence="1">GPI-anchor</topology>
    </subcellularLocation>
</comment>
<evidence type="ECO:0000256" key="7">
    <source>
        <dbReference type="ARBA" id="ARBA00023288"/>
    </source>
</evidence>